<dbReference type="EMBL" id="MCFH01000045">
    <property type="protein sequence ID" value="ORX44547.1"/>
    <property type="molecule type" value="Genomic_DNA"/>
</dbReference>
<dbReference type="CDD" id="cd04641">
    <property type="entry name" value="CBS_euAMPK_gamma-like_repeat2"/>
    <property type="match status" value="1"/>
</dbReference>
<dbReference type="SUPFAM" id="SSF54631">
    <property type="entry name" value="CBS-domain pair"/>
    <property type="match status" value="2"/>
</dbReference>
<dbReference type="PANTHER" id="PTHR13780:SF35">
    <property type="entry name" value="LD22662P"/>
    <property type="match status" value="1"/>
</dbReference>
<evidence type="ECO:0000256" key="3">
    <source>
        <dbReference type="ARBA" id="ARBA00023122"/>
    </source>
</evidence>
<comment type="caution">
    <text evidence="6">The sequence shown here is derived from an EMBL/GenBank/DDBJ whole genome shotgun (WGS) entry which is preliminary data.</text>
</comment>
<protein>
    <recommendedName>
        <fullName evidence="5">CBS domain-containing protein</fullName>
    </recommendedName>
</protein>
<dbReference type="PROSITE" id="PS51371">
    <property type="entry name" value="CBS"/>
    <property type="match status" value="4"/>
</dbReference>
<dbReference type="GO" id="GO:0007031">
    <property type="term" value="P:peroxisome organization"/>
    <property type="evidence" value="ECO:0007669"/>
    <property type="project" value="EnsemblFungi"/>
</dbReference>
<evidence type="ECO:0000313" key="6">
    <source>
        <dbReference type="EMBL" id="ORX44547.1"/>
    </source>
</evidence>
<keyword evidence="3 4" id="KW-0129">CBS domain</keyword>
<reference evidence="6 7" key="2">
    <citation type="submission" date="2016-08" db="EMBL/GenBank/DDBJ databases">
        <title>Pervasive Adenine N6-methylation of Active Genes in Fungi.</title>
        <authorList>
            <consortium name="DOE Joint Genome Institute"/>
            <person name="Mondo S.J."/>
            <person name="Dannebaum R.O."/>
            <person name="Kuo R.C."/>
            <person name="Labutti K."/>
            <person name="Haridas S."/>
            <person name="Kuo A."/>
            <person name="Salamov A."/>
            <person name="Ahrendt S.R."/>
            <person name="Lipzen A."/>
            <person name="Sullivan W."/>
            <person name="Andreopoulos W.B."/>
            <person name="Clum A."/>
            <person name="Lindquist E."/>
            <person name="Daum C."/>
            <person name="Ramamoorthy G.K."/>
            <person name="Gryganskyi A."/>
            <person name="Culley D."/>
            <person name="Magnuson J.K."/>
            <person name="James T.Y."/>
            <person name="O'Malley M.A."/>
            <person name="Stajich J.E."/>
            <person name="Spatafora J.W."/>
            <person name="Visel A."/>
            <person name="Grigoriev I.V."/>
        </authorList>
    </citation>
    <scope>NUCLEOTIDE SEQUENCE [LARGE SCALE GENOMIC DNA]</scope>
    <source>
        <strain evidence="7">finn</strain>
    </source>
</reference>
<dbReference type="GO" id="GO:0030447">
    <property type="term" value="P:filamentous growth"/>
    <property type="evidence" value="ECO:0007669"/>
    <property type="project" value="EnsemblFungi"/>
</dbReference>
<dbReference type="Proteomes" id="UP000193719">
    <property type="component" value="Unassembled WGS sequence"/>
</dbReference>
<keyword evidence="2" id="KW-0677">Repeat</keyword>
<dbReference type="GO" id="GO:0043539">
    <property type="term" value="F:protein serine/threonine kinase activator activity"/>
    <property type="evidence" value="ECO:0007669"/>
    <property type="project" value="EnsemblFungi"/>
</dbReference>
<feature type="domain" description="CBS" evidence="5">
    <location>
        <begin position="140"/>
        <end position="201"/>
    </location>
</feature>
<evidence type="ECO:0000256" key="1">
    <source>
        <dbReference type="ARBA" id="ARBA00006750"/>
    </source>
</evidence>
<dbReference type="InterPro" id="IPR046342">
    <property type="entry name" value="CBS_dom_sf"/>
</dbReference>
<dbReference type="InterPro" id="IPR050511">
    <property type="entry name" value="AMPK_gamma/SDS23_families"/>
</dbReference>
<dbReference type="GO" id="GO:0031588">
    <property type="term" value="C:nucleotide-activated protein kinase complex"/>
    <property type="evidence" value="ECO:0007669"/>
    <property type="project" value="EnsemblFungi"/>
</dbReference>
<dbReference type="Pfam" id="PF00571">
    <property type="entry name" value="CBS"/>
    <property type="match status" value="3"/>
</dbReference>
<evidence type="ECO:0000256" key="2">
    <source>
        <dbReference type="ARBA" id="ARBA00022737"/>
    </source>
</evidence>
<dbReference type="PANTHER" id="PTHR13780">
    <property type="entry name" value="AMP-ACTIVATED PROTEIN KINASE, GAMMA REGULATORY SUBUNIT"/>
    <property type="match status" value="1"/>
</dbReference>
<dbReference type="GO" id="GO:0005737">
    <property type="term" value="C:cytoplasm"/>
    <property type="evidence" value="ECO:0007669"/>
    <property type="project" value="EnsemblFungi"/>
</dbReference>
<feature type="domain" description="CBS" evidence="5">
    <location>
        <begin position="55"/>
        <end position="114"/>
    </location>
</feature>
<dbReference type="GO" id="GO:0016208">
    <property type="term" value="F:AMP binding"/>
    <property type="evidence" value="ECO:0007669"/>
    <property type="project" value="EnsemblFungi"/>
</dbReference>
<dbReference type="InterPro" id="IPR000644">
    <property type="entry name" value="CBS_dom"/>
</dbReference>
<dbReference type="Gene3D" id="3.10.580.10">
    <property type="entry name" value="CBS-domain"/>
    <property type="match status" value="2"/>
</dbReference>
<comment type="similarity">
    <text evidence="1">Belongs to the 5'-AMP-activated protein kinase gamma subunit family.</text>
</comment>
<dbReference type="GO" id="GO:0045722">
    <property type="term" value="P:positive regulation of gluconeogenesis"/>
    <property type="evidence" value="ECO:0007669"/>
    <property type="project" value="EnsemblFungi"/>
</dbReference>
<dbReference type="GO" id="GO:0005886">
    <property type="term" value="C:plasma membrane"/>
    <property type="evidence" value="ECO:0007669"/>
    <property type="project" value="EnsemblFungi"/>
</dbReference>
<dbReference type="GO" id="GO:0006357">
    <property type="term" value="P:regulation of transcription by RNA polymerase II"/>
    <property type="evidence" value="ECO:0007669"/>
    <property type="project" value="EnsemblFungi"/>
</dbReference>
<reference evidence="6 7" key="1">
    <citation type="submission" date="2016-08" db="EMBL/GenBank/DDBJ databases">
        <title>Genomes of anaerobic fungi encode conserved fungal cellulosomes for biomass hydrolysis.</title>
        <authorList>
            <consortium name="DOE Joint Genome Institute"/>
            <person name="Haitjema C.H."/>
            <person name="Gilmore S.P."/>
            <person name="Henske J.K."/>
            <person name="Solomon K.V."/>
            <person name="De Groot R."/>
            <person name="Kuo A."/>
            <person name="Mondo S.J."/>
            <person name="Salamov A.A."/>
            <person name="Labutti K."/>
            <person name="Zhao Z."/>
            <person name="Chiniquy J."/>
            <person name="Barry K."/>
            <person name="Brewer H.M."/>
            <person name="Purvine S.O."/>
            <person name="Wright A.T."/>
            <person name="Boxma B."/>
            <person name="Van Alen T."/>
            <person name="Hackstein J.H."/>
            <person name="Baker S.E."/>
            <person name="Grigoriev I.V."/>
            <person name="O'Malley M.A."/>
        </authorList>
    </citation>
    <scope>NUCLEOTIDE SEQUENCE [LARGE SCALE GENOMIC DNA]</scope>
    <source>
        <strain evidence="7">finn</strain>
    </source>
</reference>
<dbReference type="GO" id="GO:0006914">
    <property type="term" value="P:autophagy"/>
    <property type="evidence" value="ECO:0007669"/>
    <property type="project" value="EnsemblFungi"/>
</dbReference>
<dbReference type="GO" id="GO:0005524">
    <property type="term" value="F:ATP binding"/>
    <property type="evidence" value="ECO:0007669"/>
    <property type="project" value="EnsemblFungi"/>
</dbReference>
<organism evidence="6 7">
    <name type="scientific">Piromyces finnis</name>
    <dbReference type="NCBI Taxonomy" id="1754191"/>
    <lineage>
        <taxon>Eukaryota</taxon>
        <taxon>Fungi</taxon>
        <taxon>Fungi incertae sedis</taxon>
        <taxon>Chytridiomycota</taxon>
        <taxon>Chytridiomycota incertae sedis</taxon>
        <taxon>Neocallimastigomycetes</taxon>
        <taxon>Neocallimastigales</taxon>
        <taxon>Neocallimastigaceae</taxon>
        <taxon>Piromyces</taxon>
    </lineage>
</organism>
<dbReference type="SMART" id="SM00116">
    <property type="entry name" value="CBS"/>
    <property type="match status" value="4"/>
</dbReference>
<dbReference type="OrthoDB" id="286637at2759"/>
<dbReference type="GO" id="GO:0042802">
    <property type="term" value="F:identical protein binding"/>
    <property type="evidence" value="ECO:0007669"/>
    <property type="project" value="EnsemblFungi"/>
</dbReference>
<dbReference type="STRING" id="1754191.A0A1Y1V0G4"/>
<gene>
    <name evidence="6" type="ORF">BCR36DRAFT_359706</name>
</gene>
<dbReference type="AlphaFoldDB" id="A0A1Y1V0G4"/>
<name>A0A1Y1V0G4_9FUNG</name>
<evidence type="ECO:0000259" key="5">
    <source>
        <dbReference type="PROSITE" id="PS51371"/>
    </source>
</evidence>
<dbReference type="GO" id="GO:0005641">
    <property type="term" value="C:nuclear envelope lumen"/>
    <property type="evidence" value="ECO:0007669"/>
    <property type="project" value="EnsemblFungi"/>
</dbReference>
<evidence type="ECO:0000313" key="7">
    <source>
        <dbReference type="Proteomes" id="UP000193719"/>
    </source>
</evidence>
<feature type="domain" description="CBS" evidence="5">
    <location>
        <begin position="284"/>
        <end position="341"/>
    </location>
</feature>
<feature type="domain" description="CBS" evidence="5">
    <location>
        <begin position="215"/>
        <end position="273"/>
    </location>
</feature>
<dbReference type="GO" id="GO:0043531">
    <property type="term" value="F:ADP binding"/>
    <property type="evidence" value="ECO:0007669"/>
    <property type="project" value="EnsemblFungi"/>
</dbReference>
<dbReference type="GO" id="GO:0004679">
    <property type="term" value="F:AMP-activated protein kinase activity"/>
    <property type="evidence" value="ECO:0007669"/>
    <property type="project" value="EnsemblFungi"/>
</dbReference>
<proteinExistence type="inferred from homology"/>
<keyword evidence="7" id="KW-1185">Reference proteome</keyword>
<accession>A0A1Y1V0G4</accession>
<dbReference type="GO" id="GO:2000217">
    <property type="term" value="P:regulation of invasive growth in response to glucose limitation"/>
    <property type="evidence" value="ECO:0007669"/>
    <property type="project" value="EnsemblFungi"/>
</dbReference>
<dbReference type="GO" id="GO:0019901">
    <property type="term" value="F:protein kinase binding"/>
    <property type="evidence" value="ECO:0007669"/>
    <property type="project" value="TreeGrafter"/>
</dbReference>
<sequence length="341" mass="38787">MESNGKSEDPLQNDDTFPFIENESGMGQNVSSIESAKYSICQQLKKHSCYDLLSVSSKLCVFDTSLLVKKALAALIQHGLQSAPLWDSTNERFAGMLSVTDFIHLIYYYYHHSSYEEALEEIEILKIRSLEEIERKVNAPHRKIDYIHPMKSLYDAAKIMSESTLHRLPLVERDTDNNEMIISVLSQYKILKFIGANCNDKSKLQHTLQELNIGNYKDIVTARVDTPLIQVIENFKTHRISAIPILDENDRVLDVYEKYDVMLLAKEGAYYDLEVPVAVALQRRTESFEGIHTCAVTDTLYSILETIKRVVVHRFIVVDSPESNKLVGVAACSDILSYLVS</sequence>
<evidence type="ECO:0000256" key="4">
    <source>
        <dbReference type="PROSITE-ProRule" id="PRU00703"/>
    </source>
</evidence>